<dbReference type="EMBL" id="HBNR01079772">
    <property type="protein sequence ID" value="CAE4656580.1"/>
    <property type="molecule type" value="Transcribed_RNA"/>
</dbReference>
<protein>
    <submittedName>
        <fullName evidence="1">Uncharacterized protein</fullName>
    </submittedName>
</protein>
<evidence type="ECO:0000313" key="1">
    <source>
        <dbReference type="EMBL" id="CAE4656580.1"/>
    </source>
</evidence>
<sequence length="384" mass="43109">MPRALLRPSALLPRAVRCRTAGDLLGEQQALHQCLEQAEGRRRPSSAADVAALRTARFYMALQGCQLGNFRQADEHLSRLGLGARLSDAIWTEDCSAPLPPEFFVRVVDDGLPPELVEGLRRALHPGSIYWEDHGYTRRDLEFFSHAHRMGEEVHVVDQLIEALRPLLARVAPEVEAQAHLAEWWAHHRSREQWHGHPMHFDTHERLLRDSRGACVQNPAISTVVYLSDDSPRFGPTLVTSQRPRESDAAGALKVATLVRPRRGRVLFFDGRYLHGAMPGRPWLERPEDPDRRLCIMVGWWTGPIEPAPAADPPEPVMLTDPAARWVRHLGKVPTMSAGRPGRMAEVGAASPIWTDVPAVEQGEPFFGRFFLTHRGQVDVDLFS</sequence>
<name>A0A7S4SV38_9DINO</name>
<dbReference type="AlphaFoldDB" id="A0A7S4SV38"/>
<proteinExistence type="predicted"/>
<organism evidence="1">
    <name type="scientific">Alexandrium monilatum</name>
    <dbReference type="NCBI Taxonomy" id="311494"/>
    <lineage>
        <taxon>Eukaryota</taxon>
        <taxon>Sar</taxon>
        <taxon>Alveolata</taxon>
        <taxon>Dinophyceae</taxon>
        <taxon>Gonyaulacales</taxon>
        <taxon>Pyrocystaceae</taxon>
        <taxon>Alexandrium</taxon>
    </lineage>
</organism>
<accession>A0A7S4SV38</accession>
<reference evidence="1" key="1">
    <citation type="submission" date="2021-01" db="EMBL/GenBank/DDBJ databases">
        <authorList>
            <person name="Corre E."/>
            <person name="Pelletier E."/>
            <person name="Niang G."/>
            <person name="Scheremetjew M."/>
            <person name="Finn R."/>
            <person name="Kale V."/>
            <person name="Holt S."/>
            <person name="Cochrane G."/>
            <person name="Meng A."/>
            <person name="Brown T."/>
            <person name="Cohen L."/>
        </authorList>
    </citation>
    <scope>NUCLEOTIDE SEQUENCE</scope>
    <source>
        <strain evidence="1">CCMP3105</strain>
    </source>
</reference>
<dbReference type="Gene3D" id="2.60.120.620">
    <property type="entry name" value="q2cbj1_9rhob like domain"/>
    <property type="match status" value="1"/>
</dbReference>
<gene>
    <name evidence="1" type="ORF">AMON00008_LOCUS56939</name>
</gene>